<dbReference type="AlphaFoldDB" id="A0A1U7CYN6"/>
<dbReference type="EMBL" id="CP019082">
    <property type="protein sequence ID" value="APW63989.1"/>
    <property type="molecule type" value="Genomic_DNA"/>
</dbReference>
<dbReference type="KEGG" id="pbor:BSF38_05577"/>
<feature type="domain" description="Sialidase" evidence="1">
    <location>
        <begin position="210"/>
        <end position="374"/>
    </location>
</feature>
<dbReference type="PANTHER" id="PTHR43752">
    <property type="entry name" value="BNR/ASP-BOX REPEAT FAMILY PROTEIN"/>
    <property type="match status" value="1"/>
</dbReference>
<accession>A0A1U7CYN6</accession>
<evidence type="ECO:0000313" key="2">
    <source>
        <dbReference type="EMBL" id="APW63989.1"/>
    </source>
</evidence>
<gene>
    <name evidence="2" type="ORF">BSF38_05577</name>
</gene>
<sequence length="400" mass="43729">MARPTILAVLCGLICLGAVGDSRRAASAEPPQLVRQPIFKPEKKHNHSSCVVETANGDLLAVWYSGTGERKSDDVLIQAAWLAKGAKEWNPRFVTADTPGYPDCNPAVFADPDGKIWLFWPTILDHRWEGALLKYAVADAPQTASSPIAWSRSGVLHLTPESAPFAEAIHKAVASLTPAEKEKYKAELEPVERRADDLLYQRLGWMPRVHAVVLPSGRWILPLYCDTFSSSIMAISDDKGQTWKAGDLMVGFGNIQPSLVRKNDGTLAAYMRDNGPHHKIRLSTSPDEGKSWTPVVDTALPNPGAGIEAIRLASGRWALVYNDLDRGRHSLAVSLSDDEGATWSKTRHVERAEAGKGSFHYPSMIQSRDGAIHLTYTHSVGGESTIMHAVLTEDWVLAGD</sequence>
<dbReference type="Gene3D" id="2.120.10.10">
    <property type="match status" value="2"/>
</dbReference>
<organism evidence="2 3">
    <name type="scientific">Paludisphaera borealis</name>
    <dbReference type="NCBI Taxonomy" id="1387353"/>
    <lineage>
        <taxon>Bacteria</taxon>
        <taxon>Pseudomonadati</taxon>
        <taxon>Planctomycetota</taxon>
        <taxon>Planctomycetia</taxon>
        <taxon>Isosphaerales</taxon>
        <taxon>Isosphaeraceae</taxon>
        <taxon>Paludisphaera</taxon>
    </lineage>
</organism>
<dbReference type="Pfam" id="PF13088">
    <property type="entry name" value="BNR_2"/>
    <property type="match status" value="2"/>
</dbReference>
<reference evidence="3" key="1">
    <citation type="submission" date="2016-12" db="EMBL/GenBank/DDBJ databases">
        <title>Comparative genomics of four Isosphaeraceae planctomycetes: a common pool of plasmids and glycoside hydrolase genes.</title>
        <authorList>
            <person name="Ivanova A."/>
        </authorList>
    </citation>
    <scope>NUCLEOTIDE SEQUENCE [LARGE SCALE GENOMIC DNA]</scope>
    <source>
        <strain evidence="3">PX4</strain>
    </source>
</reference>
<keyword evidence="3" id="KW-1185">Reference proteome</keyword>
<evidence type="ECO:0000259" key="1">
    <source>
        <dbReference type="Pfam" id="PF13088"/>
    </source>
</evidence>
<dbReference type="STRING" id="1387353.BSF38_05577"/>
<dbReference type="CDD" id="cd15482">
    <property type="entry name" value="Sialidase_non-viral"/>
    <property type="match status" value="1"/>
</dbReference>
<dbReference type="InterPro" id="IPR011040">
    <property type="entry name" value="Sialidase"/>
</dbReference>
<dbReference type="InterPro" id="IPR036278">
    <property type="entry name" value="Sialidase_sf"/>
</dbReference>
<name>A0A1U7CYN6_9BACT</name>
<dbReference type="OrthoDB" id="41724at2"/>
<protein>
    <submittedName>
        <fullName evidence="2">Putative retaining sialidase</fullName>
    </submittedName>
</protein>
<dbReference type="PANTHER" id="PTHR43752:SF2">
    <property type="entry name" value="BNR_ASP-BOX REPEAT FAMILY PROTEIN"/>
    <property type="match status" value="1"/>
</dbReference>
<feature type="domain" description="Sialidase" evidence="1">
    <location>
        <begin position="57"/>
        <end position="134"/>
    </location>
</feature>
<dbReference type="RefSeq" id="WP_076350281.1">
    <property type="nucleotide sequence ID" value="NZ_CP019082.1"/>
</dbReference>
<proteinExistence type="predicted"/>
<evidence type="ECO:0000313" key="3">
    <source>
        <dbReference type="Proteomes" id="UP000186309"/>
    </source>
</evidence>
<dbReference type="Proteomes" id="UP000186309">
    <property type="component" value="Chromosome"/>
</dbReference>
<dbReference type="SUPFAM" id="SSF50939">
    <property type="entry name" value="Sialidases"/>
    <property type="match status" value="1"/>
</dbReference>